<feature type="region of interest" description="Disordered" evidence="1">
    <location>
        <begin position="208"/>
        <end position="227"/>
    </location>
</feature>
<dbReference type="Proteomes" id="UP001492380">
    <property type="component" value="Unassembled WGS sequence"/>
</dbReference>
<evidence type="ECO:0000313" key="2">
    <source>
        <dbReference type="EMBL" id="KAK8246753.1"/>
    </source>
</evidence>
<accession>A0ABR1Z2Y4</accession>
<comment type="caution">
    <text evidence="2">The sequence shown here is derived from an EMBL/GenBank/DDBJ whole genome shotgun (WGS) entry which is preliminary data.</text>
</comment>
<proteinExistence type="predicted"/>
<evidence type="ECO:0000256" key="1">
    <source>
        <dbReference type="SAM" id="MobiDB-lite"/>
    </source>
</evidence>
<sequence length="424" mass="48114">MDPQKFAPARLKDLVRHQDPTRSTIPYNTTLQWNTACIGRVSTLASIRRFEGEENCNVPLDSKIRPSKDTLNAFPRLDDDTIWPTGADMVRHQALTGTDFSFFASACEREFSLYGTRFLAMQLLGEGAKFAVPQRPDNRDMRTDTGTARDCSLPAWSLIYPIQDMDLHVAKWYLFKSLRDEFITVSLTYDNREHLYASLDRQTGLVTTPPEGYYSTDDPSADPNRPDGSKWHDIHEEDFMRRFCQEIWLMNKLEEAFDDIKTRWVEKEVQVRLLSRACAHANMSPYGGKLYEVDESMGQEHIHSKIAQAAQKLVESPVGGSFQNPLDPEQVSQDQDSTQRSSQNAPEGTRAQLPPPASPRPRRVTSDPGSHSPPGNSFAAQLSTIYPGLSHLRPAPFTTYTSPYNQGRETRRLRRKDSAVEIKE</sequence>
<evidence type="ECO:0000313" key="3">
    <source>
        <dbReference type="Proteomes" id="UP001492380"/>
    </source>
</evidence>
<organism evidence="2 3">
    <name type="scientific">Phyllosticta capitalensis</name>
    <dbReference type="NCBI Taxonomy" id="121624"/>
    <lineage>
        <taxon>Eukaryota</taxon>
        <taxon>Fungi</taxon>
        <taxon>Dikarya</taxon>
        <taxon>Ascomycota</taxon>
        <taxon>Pezizomycotina</taxon>
        <taxon>Dothideomycetes</taxon>
        <taxon>Dothideomycetes incertae sedis</taxon>
        <taxon>Botryosphaeriales</taxon>
        <taxon>Phyllostictaceae</taxon>
        <taxon>Phyllosticta</taxon>
    </lineage>
</organism>
<feature type="compositionally biased region" description="Polar residues" evidence="1">
    <location>
        <begin position="398"/>
        <end position="407"/>
    </location>
</feature>
<feature type="compositionally biased region" description="Low complexity" evidence="1">
    <location>
        <begin position="330"/>
        <end position="343"/>
    </location>
</feature>
<reference evidence="2 3" key="1">
    <citation type="submission" date="2024-04" db="EMBL/GenBank/DDBJ databases">
        <title>Phyllosticta paracitricarpa is synonymous to the EU quarantine fungus P. citricarpa based on phylogenomic analyses.</title>
        <authorList>
            <consortium name="Lawrence Berkeley National Laboratory"/>
            <person name="Van Ingen-Buijs V.A."/>
            <person name="Van Westerhoven A.C."/>
            <person name="Haridas S."/>
            <person name="Skiadas P."/>
            <person name="Martin F."/>
            <person name="Groenewald J.Z."/>
            <person name="Crous P.W."/>
            <person name="Seidl M.F."/>
        </authorList>
    </citation>
    <scope>NUCLEOTIDE SEQUENCE [LARGE SCALE GENOMIC DNA]</scope>
    <source>
        <strain evidence="2 3">CBS 123374</strain>
    </source>
</reference>
<feature type="region of interest" description="Disordered" evidence="1">
    <location>
        <begin position="317"/>
        <end position="424"/>
    </location>
</feature>
<gene>
    <name evidence="2" type="ORF">HDK90DRAFT_530010</name>
</gene>
<protein>
    <submittedName>
        <fullName evidence="2">Uncharacterized protein</fullName>
    </submittedName>
</protein>
<name>A0ABR1Z2Y4_9PEZI</name>
<dbReference type="EMBL" id="JBBWRZ010000001">
    <property type="protein sequence ID" value="KAK8246753.1"/>
    <property type="molecule type" value="Genomic_DNA"/>
</dbReference>
<keyword evidence="3" id="KW-1185">Reference proteome</keyword>
<feature type="compositionally biased region" description="Polar residues" evidence="1">
    <location>
        <begin position="367"/>
        <end position="384"/>
    </location>
</feature>